<protein>
    <recommendedName>
        <fullName evidence="4">C-type lysozyme inhibitor domain-containing protein</fullName>
    </recommendedName>
</protein>
<name>A0ABW4NIV0_9SPHN</name>
<accession>A0ABW4NIV0</accession>
<keyword evidence="3" id="KW-1185">Reference proteome</keyword>
<evidence type="ECO:0008006" key="4">
    <source>
        <dbReference type="Google" id="ProtNLM"/>
    </source>
</evidence>
<dbReference type="EMBL" id="JBHUFC010000005">
    <property type="protein sequence ID" value="MFD1788540.1"/>
    <property type="molecule type" value="Genomic_DNA"/>
</dbReference>
<proteinExistence type="predicted"/>
<sequence>MLSVMWAPGGSAIDQPSTESALRREGGDAVMNVGRVRRILLIGLLTGFVAACDRSQDQAGQNFQPPEPTIQMPPSIAASHTFRCKDNSLVYVDFFSDRVTASLRTEKSGPPIRLVAPAKGEPFTGEGYVLVGSDTSITLSKPGTASQACKA</sequence>
<gene>
    <name evidence="2" type="ORF">ACFSC3_13285</name>
</gene>
<evidence type="ECO:0000313" key="2">
    <source>
        <dbReference type="EMBL" id="MFD1788540.1"/>
    </source>
</evidence>
<reference evidence="3" key="1">
    <citation type="journal article" date="2019" name="Int. J. Syst. Evol. Microbiol.">
        <title>The Global Catalogue of Microorganisms (GCM) 10K type strain sequencing project: providing services to taxonomists for standard genome sequencing and annotation.</title>
        <authorList>
            <consortium name="The Broad Institute Genomics Platform"/>
            <consortium name="The Broad Institute Genome Sequencing Center for Infectious Disease"/>
            <person name="Wu L."/>
            <person name="Ma J."/>
        </authorList>
    </citation>
    <scope>NUCLEOTIDE SEQUENCE [LARGE SCALE GENOMIC DNA]</scope>
    <source>
        <strain evidence="3">Q85</strain>
    </source>
</reference>
<feature type="region of interest" description="Disordered" evidence="1">
    <location>
        <begin position="1"/>
        <end position="20"/>
    </location>
</feature>
<organism evidence="2 3">
    <name type="scientific">Sphingomonas floccifaciens</name>
    <dbReference type="NCBI Taxonomy" id="1844115"/>
    <lineage>
        <taxon>Bacteria</taxon>
        <taxon>Pseudomonadati</taxon>
        <taxon>Pseudomonadota</taxon>
        <taxon>Alphaproteobacteria</taxon>
        <taxon>Sphingomonadales</taxon>
        <taxon>Sphingomonadaceae</taxon>
        <taxon>Sphingomonas</taxon>
    </lineage>
</organism>
<comment type="caution">
    <text evidence="2">The sequence shown here is derived from an EMBL/GenBank/DDBJ whole genome shotgun (WGS) entry which is preliminary data.</text>
</comment>
<evidence type="ECO:0000313" key="3">
    <source>
        <dbReference type="Proteomes" id="UP001597283"/>
    </source>
</evidence>
<evidence type="ECO:0000256" key="1">
    <source>
        <dbReference type="SAM" id="MobiDB-lite"/>
    </source>
</evidence>
<dbReference type="Proteomes" id="UP001597283">
    <property type="component" value="Unassembled WGS sequence"/>
</dbReference>